<reference evidence="8" key="2">
    <citation type="journal article" date="2016" name="Sci. Rep.">
        <title>Dictyocaulus viviparus genome, variome and transcriptome elucidate lungworm biology and support future intervention.</title>
        <authorList>
            <person name="McNulty S.N."/>
            <person name="Strube C."/>
            <person name="Rosa B.A."/>
            <person name="Martin J.C."/>
            <person name="Tyagi R."/>
            <person name="Choi Y.J."/>
            <person name="Wang Q."/>
            <person name="Hallsworth Pepin K."/>
            <person name="Zhang X."/>
            <person name="Ozersky P."/>
            <person name="Wilson R.K."/>
            <person name="Sternberg P.W."/>
            <person name="Gasser R.B."/>
            <person name="Mitreva M."/>
        </authorList>
    </citation>
    <scope>NUCLEOTIDE SEQUENCE [LARGE SCALE GENOMIC DNA]</scope>
    <source>
        <strain evidence="8">HannoverDv2000</strain>
    </source>
</reference>
<feature type="signal peptide" evidence="5">
    <location>
        <begin position="1"/>
        <end position="19"/>
    </location>
</feature>
<feature type="domain" description="Granulins" evidence="6">
    <location>
        <begin position="107"/>
        <end position="120"/>
    </location>
</feature>
<dbReference type="STRING" id="29172.A0A0D8Y891"/>
<dbReference type="EMBL" id="KN716157">
    <property type="protein sequence ID" value="KJH52950.1"/>
    <property type="molecule type" value="Genomic_DNA"/>
</dbReference>
<gene>
    <name evidence="7" type="ORF">DICVIV_00819</name>
</gene>
<dbReference type="Gene3D" id="2.10.25.160">
    <property type="entry name" value="Granulin"/>
    <property type="match status" value="3"/>
</dbReference>
<dbReference type="InterPro" id="IPR037277">
    <property type="entry name" value="Granulin_sf"/>
</dbReference>
<name>A0A0D8Y891_DICVI</name>
<dbReference type="SMART" id="SM00277">
    <property type="entry name" value="GRAN"/>
    <property type="match status" value="3"/>
</dbReference>
<dbReference type="PANTHER" id="PTHR12274">
    <property type="entry name" value="GRANULIN"/>
    <property type="match status" value="1"/>
</dbReference>
<dbReference type="InterPro" id="IPR000118">
    <property type="entry name" value="Granulin"/>
</dbReference>
<dbReference type="InterPro" id="IPR039036">
    <property type="entry name" value="Granulin_fam"/>
</dbReference>
<proteinExistence type="inferred from homology"/>
<dbReference type="Proteomes" id="UP000053766">
    <property type="component" value="Unassembled WGS sequence"/>
</dbReference>
<dbReference type="OrthoDB" id="5854875at2759"/>
<dbReference type="Pfam" id="PF00396">
    <property type="entry name" value="Granulin"/>
    <property type="match status" value="3"/>
</dbReference>
<comment type="subcellular location">
    <subcellularLocation>
        <location evidence="1">Secreted</location>
    </subcellularLocation>
</comment>
<sequence length="235" mass="26253">MACIKLLFFLHSLVFITDGNWGCCPIQNAVCCDDFVHCCPENSKCDEKSQQCINQIGERSPLWKKFVARKNEAICPDKRSKCPPGSTCCLLLSGKYGCCPVEHATCCADHLHCCPSGYKCDATGQRCIERETANVINSFRKHKATPIRKKSALHMVYSSERSVDSDIDLISCGYGKVCPSFSTCCEIVQQGRIHHMCCPLRNGECCKDTCCPFGYYCRPKGTCEKKAVRNVFIEI</sequence>
<evidence type="ECO:0000313" key="7">
    <source>
        <dbReference type="EMBL" id="KJH52950.1"/>
    </source>
</evidence>
<evidence type="ECO:0000256" key="1">
    <source>
        <dbReference type="ARBA" id="ARBA00004613"/>
    </source>
</evidence>
<evidence type="ECO:0000256" key="4">
    <source>
        <dbReference type="ARBA" id="ARBA00023157"/>
    </source>
</evidence>
<evidence type="ECO:0000313" key="8">
    <source>
        <dbReference type="Proteomes" id="UP000053766"/>
    </source>
</evidence>
<dbReference type="PANTHER" id="PTHR12274:SF3">
    <property type="entry name" value="PROGRANULIN"/>
    <property type="match status" value="1"/>
</dbReference>
<dbReference type="AlphaFoldDB" id="A0A0D8Y891"/>
<evidence type="ECO:0000256" key="5">
    <source>
        <dbReference type="SAM" id="SignalP"/>
    </source>
</evidence>
<dbReference type="PROSITE" id="PS00799">
    <property type="entry name" value="GRANULINS"/>
    <property type="match status" value="2"/>
</dbReference>
<organism evidence="7 8">
    <name type="scientific">Dictyocaulus viviparus</name>
    <name type="common">Bovine lungworm</name>
    <dbReference type="NCBI Taxonomy" id="29172"/>
    <lineage>
        <taxon>Eukaryota</taxon>
        <taxon>Metazoa</taxon>
        <taxon>Ecdysozoa</taxon>
        <taxon>Nematoda</taxon>
        <taxon>Chromadorea</taxon>
        <taxon>Rhabditida</taxon>
        <taxon>Rhabditina</taxon>
        <taxon>Rhabditomorpha</taxon>
        <taxon>Strongyloidea</taxon>
        <taxon>Metastrongylidae</taxon>
        <taxon>Dictyocaulus</taxon>
    </lineage>
</organism>
<keyword evidence="4" id="KW-1015">Disulfide bond</keyword>
<evidence type="ECO:0000256" key="2">
    <source>
        <dbReference type="ARBA" id="ARBA00010093"/>
    </source>
</evidence>
<feature type="domain" description="Granulins" evidence="6">
    <location>
        <begin position="32"/>
        <end position="45"/>
    </location>
</feature>
<feature type="chain" id="PRO_5002336298" evidence="5">
    <location>
        <begin position="20"/>
        <end position="235"/>
    </location>
</feature>
<evidence type="ECO:0000256" key="3">
    <source>
        <dbReference type="ARBA" id="ARBA00022525"/>
    </source>
</evidence>
<reference evidence="7 8" key="1">
    <citation type="submission" date="2013-11" db="EMBL/GenBank/DDBJ databases">
        <title>Draft genome of the bovine lungworm Dictyocaulus viviparus.</title>
        <authorList>
            <person name="Mitreva M."/>
        </authorList>
    </citation>
    <scope>NUCLEOTIDE SEQUENCE [LARGE SCALE GENOMIC DNA]</scope>
    <source>
        <strain evidence="7 8">HannoverDv2000</strain>
    </source>
</reference>
<keyword evidence="8" id="KW-1185">Reference proteome</keyword>
<dbReference type="SUPFAM" id="SSF57277">
    <property type="entry name" value="Granulin repeat"/>
    <property type="match status" value="1"/>
</dbReference>
<protein>
    <submittedName>
        <fullName evidence="7">Granulin</fullName>
    </submittedName>
</protein>
<comment type="similarity">
    <text evidence="2">Belongs to the granulin family.</text>
</comment>
<dbReference type="GO" id="GO:0005576">
    <property type="term" value="C:extracellular region"/>
    <property type="evidence" value="ECO:0007669"/>
    <property type="project" value="UniProtKB-SubCell"/>
</dbReference>
<keyword evidence="5" id="KW-0732">Signal</keyword>
<evidence type="ECO:0000259" key="6">
    <source>
        <dbReference type="PROSITE" id="PS00799"/>
    </source>
</evidence>
<keyword evidence="3" id="KW-0964">Secreted</keyword>
<accession>A0A0D8Y891</accession>